<dbReference type="Gene3D" id="3.40.33.10">
    <property type="entry name" value="CAP"/>
    <property type="match status" value="1"/>
</dbReference>
<accession>A0ABR2K9F2</accession>
<evidence type="ECO:0000256" key="1">
    <source>
        <dbReference type="SAM" id="MobiDB-lite"/>
    </source>
</evidence>
<dbReference type="Proteomes" id="UP001470230">
    <property type="component" value="Unassembled WGS sequence"/>
</dbReference>
<dbReference type="Gene3D" id="3.90.1720.30">
    <property type="entry name" value="PPPDE domains"/>
    <property type="match status" value="1"/>
</dbReference>
<evidence type="ECO:0000313" key="3">
    <source>
        <dbReference type="Proteomes" id="UP001470230"/>
    </source>
</evidence>
<sequence>MNILLFVPLLLARQIIEFPELERRNPDDICQEYQNNYVWKKTGECYTPGQDCTYGTHSKEDIEWTGKRVNFFRKLTGLSTIPLTQNSEFLNYVNQASLVMDKNNVFSHKLNDETLKCWTKAAQTGAANSNIYWSSGPACSTNSITSYIDDSNTDSLGHRRWILNPPLNQVVSGVAGSYSALLIMEEGVKNGKDTISKFLAYPPPGPVPSDLIFQFWSFSRNYTEPRSEEHNKMPDDTKVKIKCNDTVKTLTPSLQGSNSIMYPAMAKFSPGDVPAGTYCKVVVSSDSLDIEWRYTVLSIKCVNGKAENVNPDAFAGDDDGDGGYDFDDGKKGGGSSSNKDDDDDSEKSAKSLGNIEVKHAYLGTSPNVRLNLNFFVKLMKKVRLLFGAVVPAPEFVHSAVWVGQDASSDDSVGALFVYGKYWNRKNLNSYIGRDGAKAFVMTLREFKQRYPSIEPIKLDVNEKVKMFDFIEKVEKSGNWRASDYNWPTNNCQHFTAKVIEILKATRASPATNDWMDLPKQVLNSLKSNEKSLKKL</sequence>
<dbReference type="InterPro" id="IPR042266">
    <property type="entry name" value="PPPDE_sf"/>
</dbReference>
<comment type="caution">
    <text evidence="2">The sequence shown here is derived from an EMBL/GenBank/DDBJ whole genome shotgun (WGS) entry which is preliminary data.</text>
</comment>
<feature type="compositionally biased region" description="Acidic residues" evidence="1">
    <location>
        <begin position="315"/>
        <end position="326"/>
    </location>
</feature>
<protein>
    <recommendedName>
        <fullName evidence="4">SCP domain-containing protein</fullName>
    </recommendedName>
</protein>
<reference evidence="2 3" key="1">
    <citation type="submission" date="2024-04" db="EMBL/GenBank/DDBJ databases">
        <title>Tritrichomonas musculus Genome.</title>
        <authorList>
            <person name="Alves-Ferreira E."/>
            <person name="Grigg M."/>
            <person name="Lorenzi H."/>
            <person name="Galac M."/>
        </authorList>
    </citation>
    <scope>NUCLEOTIDE SEQUENCE [LARGE SCALE GENOMIC DNA]</scope>
    <source>
        <strain evidence="2 3">EAF2021</strain>
    </source>
</reference>
<keyword evidence="3" id="KW-1185">Reference proteome</keyword>
<name>A0ABR2K9F2_9EUKA</name>
<dbReference type="EMBL" id="JAPFFF010000006">
    <property type="protein sequence ID" value="KAK8887741.1"/>
    <property type="molecule type" value="Genomic_DNA"/>
</dbReference>
<gene>
    <name evidence="2" type="ORF">M9Y10_038795</name>
</gene>
<proteinExistence type="predicted"/>
<dbReference type="CDD" id="cd05379">
    <property type="entry name" value="CAP_bacterial"/>
    <property type="match status" value="1"/>
</dbReference>
<dbReference type="InterPro" id="IPR035940">
    <property type="entry name" value="CAP_sf"/>
</dbReference>
<evidence type="ECO:0000313" key="2">
    <source>
        <dbReference type="EMBL" id="KAK8887741.1"/>
    </source>
</evidence>
<organism evidence="2 3">
    <name type="scientific">Tritrichomonas musculus</name>
    <dbReference type="NCBI Taxonomy" id="1915356"/>
    <lineage>
        <taxon>Eukaryota</taxon>
        <taxon>Metamonada</taxon>
        <taxon>Parabasalia</taxon>
        <taxon>Tritrichomonadida</taxon>
        <taxon>Tritrichomonadidae</taxon>
        <taxon>Tritrichomonas</taxon>
    </lineage>
</organism>
<feature type="region of interest" description="Disordered" evidence="1">
    <location>
        <begin position="310"/>
        <end position="349"/>
    </location>
</feature>
<evidence type="ECO:0008006" key="4">
    <source>
        <dbReference type="Google" id="ProtNLM"/>
    </source>
</evidence>